<dbReference type="Proteomes" id="UP000050640">
    <property type="component" value="Unplaced"/>
</dbReference>
<reference evidence="3" key="1">
    <citation type="submission" date="2017-02" db="UniProtKB">
        <authorList>
            <consortium name="WormBaseParasite"/>
        </authorList>
    </citation>
    <scope>IDENTIFICATION</scope>
</reference>
<evidence type="ECO:0000313" key="2">
    <source>
        <dbReference type="Proteomes" id="UP000050640"/>
    </source>
</evidence>
<evidence type="ECO:0000313" key="3">
    <source>
        <dbReference type="WBParaSite" id="EEL_0000284501-mRNA-1"/>
    </source>
</evidence>
<sequence length="103" mass="12571">MLTTNLRHFFVRGRLFVYYFKAVIYRTKLLPVTSNYLYQFLIKSTMMNYLIKRSRSLDLNLIPRESYLGRWSRETTPKDSQQRYERNIRRSYTPAREIGSFKV</sequence>
<keyword evidence="2" id="KW-1185">Reference proteome</keyword>
<proteinExistence type="predicted"/>
<protein>
    <submittedName>
        <fullName evidence="3">Uncharacterized protein</fullName>
    </submittedName>
</protein>
<dbReference type="WBParaSite" id="EEL_0000284501-mRNA-1">
    <property type="protein sequence ID" value="EEL_0000284501-mRNA-1"/>
    <property type="gene ID" value="EEL_0000284501"/>
</dbReference>
<evidence type="ECO:0000256" key="1">
    <source>
        <dbReference type="SAM" id="MobiDB-lite"/>
    </source>
</evidence>
<organism evidence="2 3">
    <name type="scientific">Elaeophora elaphi</name>
    <dbReference type="NCBI Taxonomy" id="1147741"/>
    <lineage>
        <taxon>Eukaryota</taxon>
        <taxon>Metazoa</taxon>
        <taxon>Ecdysozoa</taxon>
        <taxon>Nematoda</taxon>
        <taxon>Chromadorea</taxon>
        <taxon>Rhabditida</taxon>
        <taxon>Spirurina</taxon>
        <taxon>Spiruromorpha</taxon>
        <taxon>Filarioidea</taxon>
        <taxon>Onchocercidae</taxon>
        <taxon>Elaeophora</taxon>
    </lineage>
</organism>
<accession>A0A0R3RMY5</accession>
<dbReference type="AlphaFoldDB" id="A0A0R3RMY5"/>
<name>A0A0R3RMY5_9BILA</name>
<feature type="compositionally biased region" description="Basic and acidic residues" evidence="1">
    <location>
        <begin position="74"/>
        <end position="88"/>
    </location>
</feature>
<feature type="region of interest" description="Disordered" evidence="1">
    <location>
        <begin position="74"/>
        <end position="103"/>
    </location>
</feature>